<evidence type="ECO:0000256" key="12">
    <source>
        <dbReference type="ARBA" id="ARBA00023136"/>
    </source>
</evidence>
<dbReference type="EMBL" id="CACRXK020001096">
    <property type="protein sequence ID" value="CAB3986944.1"/>
    <property type="molecule type" value="Genomic_DNA"/>
</dbReference>
<evidence type="ECO:0000256" key="10">
    <source>
        <dbReference type="ARBA" id="ARBA00022989"/>
    </source>
</evidence>
<reference evidence="15" key="1">
    <citation type="submission" date="2020-04" db="EMBL/GenBank/DDBJ databases">
        <authorList>
            <person name="Alioto T."/>
            <person name="Alioto T."/>
            <person name="Gomez Garrido J."/>
        </authorList>
    </citation>
    <scope>NUCLEOTIDE SEQUENCE</scope>
    <source>
        <strain evidence="15">A484AB</strain>
    </source>
</reference>
<dbReference type="GO" id="GO:0019432">
    <property type="term" value="P:triglyceride biosynthetic process"/>
    <property type="evidence" value="ECO:0007669"/>
    <property type="project" value="TreeGrafter"/>
</dbReference>
<evidence type="ECO:0000256" key="4">
    <source>
        <dbReference type="ARBA" id="ARBA00005420"/>
    </source>
</evidence>
<evidence type="ECO:0000256" key="6">
    <source>
        <dbReference type="ARBA" id="ARBA00022679"/>
    </source>
</evidence>
<accession>A0A7D9HNJ4</accession>
<keyword evidence="6 14" id="KW-0808">Transferase</keyword>
<evidence type="ECO:0000313" key="15">
    <source>
        <dbReference type="EMBL" id="CAB3986944.1"/>
    </source>
</evidence>
<keyword evidence="7 14" id="KW-0812">Transmembrane</keyword>
<proteinExistence type="inferred from homology"/>
<keyword evidence="9 14" id="KW-0256">Endoplasmic reticulum</keyword>
<dbReference type="PANTHER" id="PTHR12317">
    <property type="entry name" value="DIACYLGLYCEROL O-ACYLTRANSFERASE"/>
    <property type="match status" value="1"/>
</dbReference>
<evidence type="ECO:0000256" key="1">
    <source>
        <dbReference type="ARBA" id="ARBA00004477"/>
    </source>
</evidence>
<evidence type="ECO:0000256" key="2">
    <source>
        <dbReference type="ARBA" id="ARBA00004771"/>
    </source>
</evidence>
<comment type="caution">
    <text evidence="15">The sequence shown here is derived from an EMBL/GenBank/DDBJ whole genome shotgun (WGS) entry which is preliminary data.</text>
</comment>
<keyword evidence="5" id="KW-0444">Lipid biosynthesis</keyword>
<dbReference type="AlphaFoldDB" id="A0A7D9HNJ4"/>
<dbReference type="GO" id="GO:0005789">
    <property type="term" value="C:endoplasmic reticulum membrane"/>
    <property type="evidence" value="ECO:0007669"/>
    <property type="project" value="UniProtKB-SubCell"/>
</dbReference>
<dbReference type="CDD" id="cd07987">
    <property type="entry name" value="LPLAT_MGAT-like"/>
    <property type="match status" value="1"/>
</dbReference>
<dbReference type="PANTHER" id="PTHR12317:SF0">
    <property type="entry name" value="ACYLTRANSFERASE"/>
    <property type="match status" value="1"/>
</dbReference>
<comment type="pathway">
    <text evidence="2">Glycerolipid metabolism; triacylglycerol biosynthesis.</text>
</comment>
<feature type="transmembrane region" description="Helical" evidence="14">
    <location>
        <begin position="51"/>
        <end position="67"/>
    </location>
</feature>
<comment type="subcellular location">
    <subcellularLocation>
        <location evidence="1 14">Endoplasmic reticulum membrane</location>
        <topology evidence="1 14">Multi-pass membrane protein</topology>
    </subcellularLocation>
</comment>
<organism evidence="15 16">
    <name type="scientific">Paramuricea clavata</name>
    <name type="common">Red gorgonian</name>
    <name type="synonym">Violescent sea-whip</name>
    <dbReference type="NCBI Taxonomy" id="317549"/>
    <lineage>
        <taxon>Eukaryota</taxon>
        <taxon>Metazoa</taxon>
        <taxon>Cnidaria</taxon>
        <taxon>Anthozoa</taxon>
        <taxon>Octocorallia</taxon>
        <taxon>Malacalcyonacea</taxon>
        <taxon>Plexauridae</taxon>
        <taxon>Paramuricea</taxon>
    </lineage>
</organism>
<keyword evidence="12 14" id="KW-0472">Membrane</keyword>
<keyword evidence="13" id="KW-0012">Acyltransferase</keyword>
<dbReference type="OrthoDB" id="264532at2759"/>
<keyword evidence="10 14" id="KW-1133">Transmembrane helix</keyword>
<evidence type="ECO:0000256" key="11">
    <source>
        <dbReference type="ARBA" id="ARBA00023098"/>
    </source>
</evidence>
<comment type="similarity">
    <text evidence="4 14">Belongs to the diacylglycerol acyltransferase family.</text>
</comment>
<protein>
    <recommendedName>
        <fullName evidence="14">Acyltransferase</fullName>
        <ecNumber evidence="14">2.3.1.-</ecNumber>
    </recommendedName>
</protein>
<sequence>MAKAFGIEWAPLKIPVRRRRQTFAVWLVSTLFLFGHAPCLILCLLMLYFNIYTRVFVLLYLGWAFIIDKNTPHRGGRLLPFARRLGIWKHYVEFFPLNLIKTHDLDPSKNYLFGCHPHGVMGFGTSGNFATEATGFSKLFPGVITHLLTLNIQFRIPIIRELLMAMGICSASKESLNHILTQMGPGHSCVVVVGGAAEALEARPGNFKLVLKNRKGFVKLALKSGASLVPVFCFGENDLFKQYPNPEGSYLRKLQTKVKDIATFSPPLFYGRGIFQYTFGFVPFRNPVEAVVGKAIHADAIPEPSIEEVDNLHKLYLEGLKDIFETYKTKFGIAEDQHLEFI</sequence>
<keyword evidence="16" id="KW-1185">Reference proteome</keyword>
<comment type="pathway">
    <text evidence="3">Lipid metabolism.</text>
</comment>
<name>A0A7D9HNJ4_PARCT</name>
<evidence type="ECO:0000313" key="16">
    <source>
        <dbReference type="Proteomes" id="UP001152795"/>
    </source>
</evidence>
<dbReference type="Proteomes" id="UP001152795">
    <property type="component" value="Unassembled WGS sequence"/>
</dbReference>
<evidence type="ECO:0000256" key="3">
    <source>
        <dbReference type="ARBA" id="ARBA00005189"/>
    </source>
</evidence>
<gene>
    <name evidence="15" type="ORF">PACLA_8A060379</name>
</gene>
<evidence type="ECO:0000256" key="8">
    <source>
        <dbReference type="ARBA" id="ARBA00022798"/>
    </source>
</evidence>
<evidence type="ECO:0000256" key="14">
    <source>
        <dbReference type="RuleBase" id="RU367023"/>
    </source>
</evidence>
<keyword evidence="8" id="KW-0319">Glycerol metabolism</keyword>
<dbReference type="InterPro" id="IPR007130">
    <property type="entry name" value="DAGAT"/>
</dbReference>
<evidence type="ECO:0000256" key="5">
    <source>
        <dbReference type="ARBA" id="ARBA00022516"/>
    </source>
</evidence>
<keyword evidence="11" id="KW-0443">Lipid metabolism</keyword>
<dbReference type="GO" id="GO:0006071">
    <property type="term" value="P:glycerol metabolic process"/>
    <property type="evidence" value="ECO:0007669"/>
    <property type="project" value="UniProtKB-KW"/>
</dbReference>
<dbReference type="EC" id="2.3.1.-" evidence="14"/>
<dbReference type="GO" id="GO:0004144">
    <property type="term" value="F:diacylglycerol O-acyltransferase activity"/>
    <property type="evidence" value="ECO:0007669"/>
    <property type="project" value="TreeGrafter"/>
</dbReference>
<feature type="transmembrane region" description="Helical" evidence="14">
    <location>
        <begin position="23"/>
        <end position="45"/>
    </location>
</feature>
<evidence type="ECO:0000256" key="9">
    <source>
        <dbReference type="ARBA" id="ARBA00022824"/>
    </source>
</evidence>
<evidence type="ECO:0000256" key="7">
    <source>
        <dbReference type="ARBA" id="ARBA00022692"/>
    </source>
</evidence>
<evidence type="ECO:0000256" key="13">
    <source>
        <dbReference type="ARBA" id="ARBA00023315"/>
    </source>
</evidence>
<dbReference type="Pfam" id="PF03982">
    <property type="entry name" value="DAGAT"/>
    <property type="match status" value="1"/>
</dbReference>